<dbReference type="AlphaFoldDB" id="A0A9N9D6A7"/>
<organism evidence="2 3">
    <name type="scientific">Ambispora leptoticha</name>
    <dbReference type="NCBI Taxonomy" id="144679"/>
    <lineage>
        <taxon>Eukaryota</taxon>
        <taxon>Fungi</taxon>
        <taxon>Fungi incertae sedis</taxon>
        <taxon>Mucoromycota</taxon>
        <taxon>Glomeromycotina</taxon>
        <taxon>Glomeromycetes</taxon>
        <taxon>Archaeosporales</taxon>
        <taxon>Ambisporaceae</taxon>
        <taxon>Ambispora</taxon>
    </lineage>
</organism>
<dbReference type="EMBL" id="CAJVPS010006358">
    <property type="protein sequence ID" value="CAG8624384.1"/>
    <property type="molecule type" value="Genomic_DNA"/>
</dbReference>
<proteinExistence type="predicted"/>
<dbReference type="Proteomes" id="UP000789508">
    <property type="component" value="Unassembled WGS sequence"/>
</dbReference>
<dbReference type="Gene3D" id="3.30.1250.10">
    <property type="entry name" value="Ribosome maturation protein SBDS, N-terminal domain"/>
    <property type="match status" value="1"/>
</dbReference>
<protein>
    <submittedName>
        <fullName evidence="2">6853_t:CDS:1</fullName>
    </submittedName>
</protein>
<comment type="caution">
    <text evidence="2">The sequence shown here is derived from an EMBL/GenBank/DDBJ whole genome shotgun (WGS) entry which is preliminary data.</text>
</comment>
<feature type="domain" description="Ribosome maturation protein SDO1/SBDS N-terminal" evidence="1">
    <location>
        <begin position="11"/>
        <end position="76"/>
    </location>
</feature>
<name>A0A9N9D6A7_9GLOM</name>
<evidence type="ECO:0000313" key="2">
    <source>
        <dbReference type="EMBL" id="CAG8624384.1"/>
    </source>
</evidence>
<dbReference type="Pfam" id="PF01172">
    <property type="entry name" value="SBDS_N"/>
    <property type="match status" value="1"/>
</dbReference>
<evidence type="ECO:0000313" key="3">
    <source>
        <dbReference type="Proteomes" id="UP000789508"/>
    </source>
</evidence>
<dbReference type="InterPro" id="IPR036786">
    <property type="entry name" value="Ribosome_mat_SBDS_N_sf"/>
</dbReference>
<dbReference type="OrthoDB" id="2567806at2759"/>
<evidence type="ECO:0000259" key="1">
    <source>
        <dbReference type="Pfam" id="PF01172"/>
    </source>
</evidence>
<dbReference type="SUPFAM" id="SSF89895">
    <property type="entry name" value="FYSH domain"/>
    <property type="match status" value="1"/>
</dbReference>
<gene>
    <name evidence="2" type="ORF">ALEPTO_LOCUS9104</name>
</gene>
<keyword evidence="3" id="KW-1185">Reference proteome</keyword>
<dbReference type="InterPro" id="IPR019783">
    <property type="entry name" value="SDO1/SBDS_N"/>
</dbReference>
<accession>A0A9N9D6A7</accession>
<reference evidence="2" key="1">
    <citation type="submission" date="2021-06" db="EMBL/GenBank/DDBJ databases">
        <authorList>
            <person name="Kallberg Y."/>
            <person name="Tangrot J."/>
            <person name="Rosling A."/>
        </authorList>
    </citation>
    <scope>NUCLEOTIDE SEQUENCE</scope>
    <source>
        <strain evidence="2">FL130A</strain>
    </source>
</reference>
<sequence length="103" mass="11579">MISYTKRKQLQVMKWRKDKTIPLADVIQTFDVYEITNGGNEGIAGRPSKQRLENTFGTSNLDEVIEQILEQGTIHHVYNGKARTAKAIRSMTNDTRGKGVATV</sequence>